<evidence type="ECO:0000259" key="1">
    <source>
        <dbReference type="Pfam" id="PF02120"/>
    </source>
</evidence>
<accession>A0ABQ1RN72</accession>
<dbReference type="RefSeq" id="WP_099036367.1">
    <property type="nucleotide sequence ID" value="NZ_BMGJ01000013.1"/>
</dbReference>
<feature type="domain" description="Flagellar hook-length control protein-like C-terminal" evidence="1">
    <location>
        <begin position="563"/>
        <end position="640"/>
    </location>
</feature>
<dbReference type="EMBL" id="BMGJ01000013">
    <property type="protein sequence ID" value="GGD72644.1"/>
    <property type="molecule type" value="Genomic_DNA"/>
</dbReference>
<dbReference type="InterPro" id="IPR021136">
    <property type="entry name" value="Flagellar_hook_control-like_C"/>
</dbReference>
<proteinExistence type="predicted"/>
<gene>
    <name evidence="2" type="ORF">GCM10011357_29590</name>
</gene>
<dbReference type="Proteomes" id="UP000614272">
    <property type="component" value="Unassembled WGS sequence"/>
</dbReference>
<evidence type="ECO:0000313" key="2">
    <source>
        <dbReference type="EMBL" id="GGD72644.1"/>
    </source>
</evidence>
<reference evidence="3" key="1">
    <citation type="journal article" date="2019" name="Int. J. Syst. Evol. Microbiol.">
        <title>The Global Catalogue of Microorganisms (GCM) 10K type strain sequencing project: providing services to taxonomists for standard genome sequencing and annotation.</title>
        <authorList>
            <consortium name="The Broad Institute Genomics Platform"/>
            <consortium name="The Broad Institute Genome Sequencing Center for Infectious Disease"/>
            <person name="Wu L."/>
            <person name="Ma J."/>
        </authorList>
    </citation>
    <scope>NUCLEOTIDE SEQUENCE [LARGE SCALE GENOMIC DNA]</scope>
    <source>
        <strain evidence="3">CGMCC 1.12923</strain>
    </source>
</reference>
<sequence length="658" mass="71447">MSDILLSSQRQLTLALKQLQSAGNAATTGLQQQASQAMVQHLSGNQLLLQTQKGELQLPGRTIRGQLSAGQIYTLTLDNKDTGKLIFSTPPGLLQSGRSDVNSTTISQLIPKALAEVILAQSLSESLAPVTDKLKQSVNVEHNTVALSAKVIAAQGTRLTLQLANTQIDVQLPRPPLELSKGQIVQLRYQNTGEWALTMEPKAPASQNTVKVTMPANQVSPLTVLIAKDKTIPLSQSSVENLLQKAPPSLQPLLPLLNQLRTMPDAGALNVTHSGKVNLLLTMTNGTEKASISLSDTQRQSLQQLLPTLAGQKPTPNSQVITSQPAISGQNLSVAQQNADLVSPQLLKPSADSTTNQSLQLLLRRTLAIQESPALNMSKVEQALKDSVINQPDTAKVVQQLTQQLNQSLPKGTEQDAVQLRALLSQPAMALTPLSLTTSTSQQGFIGGLVTLLQLSLAARQARNQPAQGERLAERISGMLETVSGGNRVSPRGLADFAQAEQRHQLIRNLNLLLASHTGHKASSAESQLQGQDSFYYSLPVGQDSNRKDIELLIRREPPPDKKNQQQHGGDKQWNLTMKMDIGELGGLLAKARLYDTQLELDFYAANDKLKDKVIAFLPHLKKRFEALGIDINHSQCQLGKIPQHLQQRPYQVFETQA</sequence>
<dbReference type="Pfam" id="PF02120">
    <property type="entry name" value="Flg_hook"/>
    <property type="match status" value="1"/>
</dbReference>
<comment type="caution">
    <text evidence="2">The sequence shown here is derived from an EMBL/GenBank/DDBJ whole genome shotgun (WGS) entry which is preliminary data.</text>
</comment>
<name>A0ABQ1RN72_9ALTE</name>
<organism evidence="2 3">
    <name type="scientific">Lacimicrobium alkaliphilum</name>
    <dbReference type="NCBI Taxonomy" id="1526571"/>
    <lineage>
        <taxon>Bacteria</taxon>
        <taxon>Pseudomonadati</taxon>
        <taxon>Pseudomonadota</taxon>
        <taxon>Gammaproteobacteria</taxon>
        <taxon>Alteromonadales</taxon>
        <taxon>Alteromonadaceae</taxon>
        <taxon>Lacimicrobium</taxon>
    </lineage>
</organism>
<protein>
    <recommendedName>
        <fullName evidence="1">Flagellar hook-length control protein-like C-terminal domain-containing protein</fullName>
    </recommendedName>
</protein>
<evidence type="ECO:0000313" key="3">
    <source>
        <dbReference type="Proteomes" id="UP000614272"/>
    </source>
</evidence>
<keyword evidence="3" id="KW-1185">Reference proteome</keyword>